<sequence>MVLIITILSLVACSASEEIVESHIVEINKMQPITLTGSIEEASDTKLIDYARKLTALYAEAYKIKTQEELDIINGMIFEDVENFGISKISIEQQVGSKKFSSITTEVSNEVIIHKNKDTFKYKFDINTFGTKEDGSKVVISKITNLIFNIYKTDENELKILSIEVIRL</sequence>
<keyword evidence="2" id="KW-1185">Reference proteome</keyword>
<dbReference type="EMBL" id="CAKJTG010000001">
    <property type="protein sequence ID" value="CAG9606560.1"/>
    <property type="molecule type" value="Genomic_DNA"/>
</dbReference>
<protein>
    <submittedName>
        <fullName evidence="1">Uncharacterized protein</fullName>
    </submittedName>
</protein>
<evidence type="ECO:0000313" key="2">
    <source>
        <dbReference type="Proteomes" id="UP000789845"/>
    </source>
</evidence>
<gene>
    <name evidence="1" type="ORF">NEOCIP111885_00248</name>
</gene>
<dbReference type="AlphaFoldDB" id="A0A9C7G6P8"/>
<accession>A0A9C7G6P8</accession>
<organism evidence="1 2">
    <name type="scientific">Pseudoneobacillus rhizosphaerae</name>
    <dbReference type="NCBI Taxonomy" id="2880968"/>
    <lineage>
        <taxon>Bacteria</taxon>
        <taxon>Bacillati</taxon>
        <taxon>Bacillota</taxon>
        <taxon>Bacilli</taxon>
        <taxon>Bacillales</taxon>
        <taxon>Bacillaceae</taxon>
        <taxon>Pseudoneobacillus</taxon>
    </lineage>
</organism>
<proteinExistence type="predicted"/>
<dbReference type="Proteomes" id="UP000789845">
    <property type="component" value="Unassembled WGS sequence"/>
</dbReference>
<comment type="caution">
    <text evidence="1">The sequence shown here is derived from an EMBL/GenBank/DDBJ whole genome shotgun (WGS) entry which is preliminary data.</text>
</comment>
<name>A0A9C7G6P8_9BACI</name>
<dbReference type="RefSeq" id="WP_230494839.1">
    <property type="nucleotide sequence ID" value="NZ_CAKJTG010000001.1"/>
</dbReference>
<evidence type="ECO:0000313" key="1">
    <source>
        <dbReference type="EMBL" id="CAG9606560.1"/>
    </source>
</evidence>
<reference evidence="1" key="1">
    <citation type="submission" date="2021-10" db="EMBL/GenBank/DDBJ databases">
        <authorList>
            <person name="Criscuolo A."/>
        </authorList>
    </citation>
    <scope>NUCLEOTIDE SEQUENCE</scope>
    <source>
        <strain evidence="1">CIP111885</strain>
    </source>
</reference>